<dbReference type="FunFam" id="1.10.630.10:FF:000007">
    <property type="entry name" value="Cytochrome P450 76C4"/>
    <property type="match status" value="1"/>
</dbReference>
<keyword evidence="4 5" id="KW-0408">Iron</keyword>
<evidence type="ECO:0000256" key="3">
    <source>
        <dbReference type="ARBA" id="ARBA00023002"/>
    </source>
</evidence>
<evidence type="ECO:0000313" key="8">
    <source>
        <dbReference type="EMBL" id="OTG25224.1"/>
    </source>
</evidence>
<comment type="similarity">
    <text evidence="1 6">Belongs to the cytochrome P450 family.</text>
</comment>
<dbReference type="GO" id="GO:0016705">
    <property type="term" value="F:oxidoreductase activity, acting on paired donors, with incorporation or reduction of molecular oxygen"/>
    <property type="evidence" value="ECO:0007669"/>
    <property type="project" value="InterPro"/>
</dbReference>
<dbReference type="CDD" id="cd11073">
    <property type="entry name" value="CYP76-like"/>
    <property type="match status" value="1"/>
</dbReference>
<name>A0A251UQ48_HELAN</name>
<dbReference type="OMA" id="ESHRWRP"/>
<evidence type="ECO:0000313" key="9">
    <source>
        <dbReference type="Proteomes" id="UP000215914"/>
    </source>
</evidence>
<dbReference type="PANTHER" id="PTHR47950:SF13">
    <property type="entry name" value="CYTOCHROME P450, FAMILY 76, SUBFAMILY G, POLYPEPTIDE 1"/>
    <property type="match status" value="1"/>
</dbReference>
<proteinExistence type="inferred from homology"/>
<dbReference type="GO" id="GO:0005506">
    <property type="term" value="F:iron ion binding"/>
    <property type="evidence" value="ECO:0007669"/>
    <property type="project" value="InterPro"/>
</dbReference>
<dbReference type="FunCoup" id="A0A251UQ48">
    <property type="interactions" value="399"/>
</dbReference>
<dbReference type="Pfam" id="PF00067">
    <property type="entry name" value="p450"/>
    <property type="match status" value="1"/>
</dbReference>
<dbReference type="InterPro" id="IPR036396">
    <property type="entry name" value="Cyt_P450_sf"/>
</dbReference>
<dbReference type="Proteomes" id="UP000215914">
    <property type="component" value="Chromosome 5"/>
</dbReference>
<feature type="transmembrane region" description="Helical" evidence="7">
    <location>
        <begin position="12"/>
        <end position="32"/>
    </location>
</feature>
<accession>A0A251UQ48</accession>
<dbReference type="EMBL" id="CM007894">
    <property type="protein sequence ID" value="OTG25224.1"/>
    <property type="molecule type" value="Genomic_DNA"/>
</dbReference>
<keyword evidence="9" id="KW-1185">Reference proteome</keyword>
<evidence type="ECO:0000256" key="1">
    <source>
        <dbReference type="ARBA" id="ARBA00010617"/>
    </source>
</evidence>
<dbReference type="AlphaFoldDB" id="A0A251UQ48"/>
<keyword evidence="7" id="KW-0812">Transmembrane</keyword>
<sequence>MIKKEKQQGMEYLKLVGFVLLSSLAWLGWGYLQRRRVDKLPPGPTPWPVVGNIFQLGFVKVPHKSFAELALVHGPNVMTLWLGSMCTVVISSSEAAREMFKNHDVVLAGRKVYECMKGDFGDELGSMITAQYGAKWRLLRRLSTTEFFLNSRLDATSSIRTRCIDQLVQSIEEASGTSIDVGRAFFLMAFNLIGNLMFSKDLLDPNSKIGAEFFYHAGKVMEYAGKPNVSDFMPLLKWLDPQGIRKNMQNHIRQAFHIAGGFITERMETSSLHKRTKDYLDVLLEYRGDGVHEPSVFSSTTINIIVFEMFTAGTDTTTSTLEWAMAELLHNPHTYKKLQSEVRNVVSCDEKLEEKHIENLPYLKAVIKETLRLHPPLPFLVPHKAMESCMILGYNIPKETQVLVNVWAIGRDPRTWEDASEFRPDRFLENDKIHVDYKGQNFDFIPFGSGRRMCPAIPLASRVLPLALGTLLHKFDWVLGDGLKATEMDMSERMGITLRKAVPLKAIPITKPL</sequence>
<evidence type="ECO:0000256" key="6">
    <source>
        <dbReference type="RuleBase" id="RU000461"/>
    </source>
</evidence>
<keyword evidence="2 5" id="KW-0479">Metal-binding</keyword>
<evidence type="ECO:0000256" key="2">
    <source>
        <dbReference type="ARBA" id="ARBA00022723"/>
    </source>
</evidence>
<feature type="binding site" description="axial binding residue" evidence="5">
    <location>
        <position position="454"/>
    </location>
    <ligand>
        <name>heme</name>
        <dbReference type="ChEBI" id="CHEBI:30413"/>
    </ligand>
    <ligandPart>
        <name>Fe</name>
        <dbReference type="ChEBI" id="CHEBI:18248"/>
    </ligandPart>
</feature>
<evidence type="ECO:0000256" key="4">
    <source>
        <dbReference type="ARBA" id="ARBA00023004"/>
    </source>
</evidence>
<dbReference type="InterPro" id="IPR017972">
    <property type="entry name" value="Cyt_P450_CS"/>
</dbReference>
<organism evidence="8 9">
    <name type="scientific">Helianthus annuus</name>
    <name type="common">Common sunflower</name>
    <dbReference type="NCBI Taxonomy" id="4232"/>
    <lineage>
        <taxon>Eukaryota</taxon>
        <taxon>Viridiplantae</taxon>
        <taxon>Streptophyta</taxon>
        <taxon>Embryophyta</taxon>
        <taxon>Tracheophyta</taxon>
        <taxon>Spermatophyta</taxon>
        <taxon>Magnoliopsida</taxon>
        <taxon>eudicotyledons</taxon>
        <taxon>Gunneridae</taxon>
        <taxon>Pentapetalae</taxon>
        <taxon>asterids</taxon>
        <taxon>campanulids</taxon>
        <taxon>Asterales</taxon>
        <taxon>Asteraceae</taxon>
        <taxon>Asteroideae</taxon>
        <taxon>Heliantheae alliance</taxon>
        <taxon>Heliantheae</taxon>
        <taxon>Helianthus</taxon>
    </lineage>
</organism>
<evidence type="ECO:0000256" key="7">
    <source>
        <dbReference type="SAM" id="Phobius"/>
    </source>
</evidence>
<dbReference type="InterPro" id="IPR002401">
    <property type="entry name" value="Cyt_P450_E_grp-I"/>
</dbReference>
<keyword evidence="5 6" id="KW-0349">Heme</keyword>
<dbReference type="InterPro" id="IPR001128">
    <property type="entry name" value="Cyt_P450"/>
</dbReference>
<dbReference type="PANTHER" id="PTHR47950">
    <property type="entry name" value="CYTOCHROME P450, FAMILY 76, SUBFAMILY C, POLYPEPTIDE 5-RELATED"/>
    <property type="match status" value="1"/>
</dbReference>
<dbReference type="STRING" id="4232.A0A251UQ48"/>
<reference evidence="9" key="1">
    <citation type="journal article" date="2017" name="Nature">
        <title>The sunflower genome provides insights into oil metabolism, flowering and Asterid evolution.</title>
        <authorList>
            <person name="Badouin H."/>
            <person name="Gouzy J."/>
            <person name="Grassa C.J."/>
            <person name="Murat F."/>
            <person name="Staton S.E."/>
            <person name="Cottret L."/>
            <person name="Lelandais-Briere C."/>
            <person name="Owens G.L."/>
            <person name="Carrere S."/>
            <person name="Mayjonade B."/>
            <person name="Legrand L."/>
            <person name="Gill N."/>
            <person name="Kane N.C."/>
            <person name="Bowers J.E."/>
            <person name="Hubner S."/>
            <person name="Bellec A."/>
            <person name="Berard A."/>
            <person name="Berges H."/>
            <person name="Blanchet N."/>
            <person name="Boniface M.C."/>
            <person name="Brunel D."/>
            <person name="Catrice O."/>
            <person name="Chaidir N."/>
            <person name="Claudel C."/>
            <person name="Donnadieu C."/>
            <person name="Faraut T."/>
            <person name="Fievet G."/>
            <person name="Helmstetter N."/>
            <person name="King M."/>
            <person name="Knapp S.J."/>
            <person name="Lai Z."/>
            <person name="Le Paslier M.C."/>
            <person name="Lippi Y."/>
            <person name="Lorenzon L."/>
            <person name="Mandel J.R."/>
            <person name="Marage G."/>
            <person name="Marchand G."/>
            <person name="Marquand E."/>
            <person name="Bret-Mestries E."/>
            <person name="Morien E."/>
            <person name="Nambeesan S."/>
            <person name="Nguyen T."/>
            <person name="Pegot-Espagnet P."/>
            <person name="Pouilly N."/>
            <person name="Raftis F."/>
            <person name="Sallet E."/>
            <person name="Schiex T."/>
            <person name="Thomas J."/>
            <person name="Vandecasteele C."/>
            <person name="Vares D."/>
            <person name="Vear F."/>
            <person name="Vautrin S."/>
            <person name="Crespi M."/>
            <person name="Mangin B."/>
            <person name="Burke J.M."/>
            <person name="Salse J."/>
            <person name="Munos S."/>
            <person name="Vincourt P."/>
            <person name="Rieseberg L.H."/>
            <person name="Langlade N.B."/>
        </authorList>
    </citation>
    <scope>NUCLEOTIDE SEQUENCE [LARGE SCALE GENOMIC DNA]</scope>
    <source>
        <strain evidence="9">cv. SF193</strain>
    </source>
</reference>
<comment type="cofactor">
    <cofactor evidence="5">
        <name>heme</name>
        <dbReference type="ChEBI" id="CHEBI:30413"/>
    </cofactor>
</comment>
<dbReference type="GO" id="GO:0016491">
    <property type="term" value="F:oxidoreductase activity"/>
    <property type="evidence" value="ECO:0000318"/>
    <property type="project" value="GO_Central"/>
</dbReference>
<protein>
    <submittedName>
        <fullName evidence="8">Putative cytochrome P450, family 76, subfamily G, polypeptide 1</fullName>
    </submittedName>
</protein>
<dbReference type="GO" id="GO:0020037">
    <property type="term" value="F:heme binding"/>
    <property type="evidence" value="ECO:0007669"/>
    <property type="project" value="InterPro"/>
</dbReference>
<keyword evidence="6" id="KW-0503">Monooxygenase</keyword>
<dbReference type="PRINTS" id="PR00385">
    <property type="entry name" value="P450"/>
</dbReference>
<dbReference type="SUPFAM" id="SSF48264">
    <property type="entry name" value="Cytochrome P450"/>
    <property type="match status" value="1"/>
</dbReference>
<keyword evidence="7" id="KW-0472">Membrane</keyword>
<keyword evidence="7" id="KW-1133">Transmembrane helix</keyword>
<dbReference type="Gene3D" id="1.10.630.10">
    <property type="entry name" value="Cytochrome P450"/>
    <property type="match status" value="1"/>
</dbReference>
<gene>
    <name evidence="8" type="primary">CYP76G1</name>
    <name evidence="8" type="ORF">HannXRQ_Chr05g0145331</name>
</gene>
<dbReference type="InParanoid" id="A0A251UQ48"/>
<dbReference type="GO" id="GO:0004497">
    <property type="term" value="F:monooxygenase activity"/>
    <property type="evidence" value="ECO:0007669"/>
    <property type="project" value="UniProtKB-KW"/>
</dbReference>
<dbReference type="PROSITE" id="PS00086">
    <property type="entry name" value="CYTOCHROME_P450"/>
    <property type="match status" value="1"/>
</dbReference>
<dbReference type="PRINTS" id="PR00463">
    <property type="entry name" value="EP450I"/>
</dbReference>
<keyword evidence="3 6" id="KW-0560">Oxidoreductase</keyword>
<evidence type="ECO:0000256" key="5">
    <source>
        <dbReference type="PIRSR" id="PIRSR602401-1"/>
    </source>
</evidence>